<evidence type="ECO:0000256" key="6">
    <source>
        <dbReference type="ARBA" id="ARBA00023136"/>
    </source>
</evidence>
<feature type="transmembrane region" description="Helical" evidence="7">
    <location>
        <begin position="212"/>
        <end position="234"/>
    </location>
</feature>
<dbReference type="RefSeq" id="WP_067556529.1">
    <property type="nucleotide sequence ID" value="NZ_LPXN01000112.1"/>
</dbReference>
<feature type="transmembrane region" description="Helical" evidence="7">
    <location>
        <begin position="359"/>
        <end position="379"/>
    </location>
</feature>
<keyword evidence="6 7" id="KW-0472">Membrane</keyword>
<evidence type="ECO:0000256" key="7">
    <source>
        <dbReference type="RuleBase" id="RU369079"/>
    </source>
</evidence>
<dbReference type="PANTHER" id="PTHR33362:SF4">
    <property type="entry name" value="2,3-DIKETO-L-GULONATE TRAP TRANSPORTER LARGE PERMEASE PROTEIN YIAN"/>
    <property type="match status" value="1"/>
</dbReference>
<comment type="caution">
    <text evidence="7">Lacks conserved residue(s) required for the propagation of feature annotation.</text>
</comment>
<feature type="transmembrane region" description="Helical" evidence="7">
    <location>
        <begin position="314"/>
        <end position="347"/>
    </location>
</feature>
<feature type="transmembrane region" description="Helical" evidence="7">
    <location>
        <begin position="271"/>
        <end position="294"/>
    </location>
</feature>
<feature type="transmembrane region" description="Helical" evidence="7">
    <location>
        <begin position="6"/>
        <end position="31"/>
    </location>
</feature>
<sequence length="428" mass="45192">MLLVAIAFVVLLVIGMPVAFAIGISGALFFVMHPELPFTIPIQNTVSQTQNFALLAIPLFILAGNLMNKSGITDELLNLAAVLAGRLKGGLAQVSLVLSGLMGGVSGSAIADAAMQSRMLGEAMMKRGFTKGFTAGVLSFSSVLTPIIPPGIGFIIYGTIGQVSIGRLFAAGFVPALLLWAALSFAISYTARKRGYAPERTTRPSLGEVGGALRGGVWAILFPVFLLVGLRMGVFTPSEIGAFAVIYAVAIGLLIYRKLNRGNFIEAMEGSLSDVGSVMFLIALSAIFSYGIVLERVPEVIAEGMLGVSENLNVIMIMILAFVLVAGLFIDGTVLIIMLTPIFLPLIRDLYGDPVHFGLVFILAATIGNFTPPVGAAMYAVCSILRCPIGDYTRESIPFLIAVSVVALFLVFVPELVLLVPNAIFGGR</sequence>
<dbReference type="EMBL" id="LPXN01000112">
    <property type="protein sequence ID" value="KZD07785.1"/>
    <property type="molecule type" value="Genomic_DNA"/>
</dbReference>
<keyword evidence="3 7" id="KW-0997">Cell inner membrane</keyword>
<comment type="subcellular location">
    <subcellularLocation>
        <location evidence="1 7">Cell inner membrane</location>
        <topology evidence="1 7">Multi-pass membrane protein</topology>
    </subcellularLocation>
</comment>
<evidence type="ECO:0000256" key="2">
    <source>
        <dbReference type="ARBA" id="ARBA00022475"/>
    </source>
</evidence>
<dbReference type="GO" id="GO:0005886">
    <property type="term" value="C:plasma membrane"/>
    <property type="evidence" value="ECO:0007669"/>
    <property type="project" value="UniProtKB-SubCell"/>
</dbReference>
<feature type="transmembrane region" description="Helical" evidence="7">
    <location>
        <begin position="169"/>
        <end position="191"/>
    </location>
</feature>
<dbReference type="STRING" id="580166.AUP43_09650"/>
<name>A0A154W2J1_9PROT</name>
<evidence type="ECO:0000256" key="5">
    <source>
        <dbReference type="ARBA" id="ARBA00022989"/>
    </source>
</evidence>
<dbReference type="GO" id="GO:0022857">
    <property type="term" value="F:transmembrane transporter activity"/>
    <property type="evidence" value="ECO:0007669"/>
    <property type="project" value="UniProtKB-UniRule"/>
</dbReference>
<comment type="similarity">
    <text evidence="7">Belongs to the TRAP transporter large permease family.</text>
</comment>
<dbReference type="Proteomes" id="UP000076400">
    <property type="component" value="Unassembled WGS sequence"/>
</dbReference>
<keyword evidence="4 7" id="KW-0812">Transmembrane</keyword>
<evidence type="ECO:0000313" key="10">
    <source>
        <dbReference type="Proteomes" id="UP000076400"/>
    </source>
</evidence>
<dbReference type="PIRSF" id="PIRSF006066">
    <property type="entry name" value="HI0050"/>
    <property type="match status" value="1"/>
</dbReference>
<accession>A0A154W2J1</accession>
<dbReference type="NCBIfam" id="TIGR00786">
    <property type="entry name" value="dctM"/>
    <property type="match status" value="1"/>
</dbReference>
<dbReference type="InterPro" id="IPR010656">
    <property type="entry name" value="DctM"/>
</dbReference>
<keyword evidence="7" id="KW-0813">Transport</keyword>
<evidence type="ECO:0000313" key="9">
    <source>
        <dbReference type="EMBL" id="KZD07785.1"/>
    </source>
</evidence>
<evidence type="ECO:0000256" key="1">
    <source>
        <dbReference type="ARBA" id="ARBA00004429"/>
    </source>
</evidence>
<proteinExistence type="inferred from homology"/>
<keyword evidence="2" id="KW-1003">Cell membrane</keyword>
<feature type="transmembrane region" description="Helical" evidence="7">
    <location>
        <begin position="399"/>
        <end position="420"/>
    </location>
</feature>
<feature type="transmembrane region" description="Helical" evidence="7">
    <location>
        <begin position="91"/>
        <end position="111"/>
    </location>
</feature>
<comment type="caution">
    <text evidence="9">The sequence shown here is derived from an EMBL/GenBank/DDBJ whole genome shotgun (WGS) entry which is preliminary data.</text>
</comment>
<feature type="domain" description="TRAP C4-dicarboxylate transport system permease DctM subunit" evidence="8">
    <location>
        <begin position="6"/>
        <end position="416"/>
    </location>
</feature>
<protein>
    <recommendedName>
        <fullName evidence="7">TRAP transporter large permease protein</fullName>
    </recommendedName>
</protein>
<dbReference type="PANTHER" id="PTHR33362">
    <property type="entry name" value="SIALIC ACID TRAP TRANSPORTER PERMEASE PROTEIN SIAT-RELATED"/>
    <property type="match status" value="1"/>
</dbReference>
<feature type="transmembrane region" description="Helical" evidence="7">
    <location>
        <begin position="240"/>
        <end position="259"/>
    </location>
</feature>
<dbReference type="AlphaFoldDB" id="A0A154W2J1"/>
<keyword evidence="10" id="KW-1185">Reference proteome</keyword>
<dbReference type="Pfam" id="PF06808">
    <property type="entry name" value="DctM"/>
    <property type="match status" value="1"/>
</dbReference>
<keyword evidence="5 7" id="KW-1133">Transmembrane helix</keyword>
<evidence type="ECO:0000256" key="4">
    <source>
        <dbReference type="ARBA" id="ARBA00022692"/>
    </source>
</evidence>
<dbReference type="InterPro" id="IPR004681">
    <property type="entry name" value="TRAP_DctM"/>
</dbReference>
<dbReference type="OrthoDB" id="7824289at2"/>
<organism evidence="9 10">
    <name type="scientific">Oceanibaculum pacificum</name>
    <dbReference type="NCBI Taxonomy" id="580166"/>
    <lineage>
        <taxon>Bacteria</taxon>
        <taxon>Pseudomonadati</taxon>
        <taxon>Pseudomonadota</taxon>
        <taxon>Alphaproteobacteria</taxon>
        <taxon>Rhodospirillales</taxon>
        <taxon>Oceanibaculaceae</taxon>
        <taxon>Oceanibaculum</taxon>
    </lineage>
</organism>
<evidence type="ECO:0000256" key="3">
    <source>
        <dbReference type="ARBA" id="ARBA00022519"/>
    </source>
</evidence>
<comment type="function">
    <text evidence="7">Part of the tripartite ATP-independent periplasmic (TRAP) transport system.</text>
</comment>
<comment type="subunit">
    <text evidence="7">The complex comprises the extracytoplasmic solute receptor protein and the two transmembrane proteins.</text>
</comment>
<evidence type="ECO:0000259" key="8">
    <source>
        <dbReference type="Pfam" id="PF06808"/>
    </source>
</evidence>
<reference evidence="9 10" key="1">
    <citation type="submission" date="2015-12" db="EMBL/GenBank/DDBJ databases">
        <title>Genome sequence of Oceanibaculum pacificum MCCC 1A02656.</title>
        <authorList>
            <person name="Lu L."/>
            <person name="Lai Q."/>
            <person name="Shao Z."/>
            <person name="Qian P."/>
        </authorList>
    </citation>
    <scope>NUCLEOTIDE SEQUENCE [LARGE SCALE GENOMIC DNA]</scope>
    <source>
        <strain evidence="9 10">MCCC 1A02656</strain>
    </source>
</reference>
<feature type="transmembrane region" description="Helical" evidence="7">
    <location>
        <begin position="132"/>
        <end position="157"/>
    </location>
</feature>
<gene>
    <name evidence="9" type="ORF">AUP43_09650</name>
</gene>